<comment type="function">
    <text evidence="6">Involved in the regulation of the intracellular balance of NAD and NADP, and is a key enzyme in the biosynthesis of NADP. Catalyzes specifically the phosphorylation on 2'-hydroxyl of the adenosine moiety of NAD to yield NADP.</text>
</comment>
<dbReference type="GO" id="GO:0006741">
    <property type="term" value="P:NADP+ biosynthetic process"/>
    <property type="evidence" value="ECO:0007669"/>
    <property type="project" value="UniProtKB-UniRule"/>
</dbReference>
<dbReference type="GO" id="GO:0019674">
    <property type="term" value="P:NAD+ metabolic process"/>
    <property type="evidence" value="ECO:0007669"/>
    <property type="project" value="InterPro"/>
</dbReference>
<protein>
    <recommendedName>
        <fullName evidence="6">NAD kinase</fullName>
        <ecNumber evidence="6">2.7.1.23</ecNumber>
    </recommendedName>
    <alternativeName>
        <fullName evidence="6">ATP-dependent NAD kinase</fullName>
    </alternativeName>
</protein>
<feature type="active site" description="Proton acceptor" evidence="6">
    <location>
        <position position="66"/>
    </location>
</feature>
<dbReference type="PANTHER" id="PTHR20275:SF0">
    <property type="entry name" value="NAD KINASE"/>
    <property type="match status" value="1"/>
</dbReference>
<dbReference type="InterPro" id="IPR016064">
    <property type="entry name" value="NAD/diacylglycerol_kinase_sf"/>
</dbReference>
<keyword evidence="8" id="KW-1185">Reference proteome</keyword>
<dbReference type="PANTHER" id="PTHR20275">
    <property type="entry name" value="NAD KINASE"/>
    <property type="match status" value="1"/>
</dbReference>
<dbReference type="Pfam" id="PF20143">
    <property type="entry name" value="NAD_kinase_C"/>
    <property type="match status" value="1"/>
</dbReference>
<gene>
    <name evidence="6" type="primary">nadK</name>
    <name evidence="7" type="ORF">FYJ75_01085</name>
</gene>
<dbReference type="RefSeq" id="WP_154427966.1">
    <property type="nucleotide sequence ID" value="NZ_VUNI01000001.1"/>
</dbReference>
<keyword evidence="4 6" id="KW-0520">NAD</keyword>
<dbReference type="AlphaFoldDB" id="A0A6L5YNS3"/>
<keyword evidence="6" id="KW-0067">ATP-binding</keyword>
<dbReference type="GO" id="GO:0005737">
    <property type="term" value="C:cytoplasm"/>
    <property type="evidence" value="ECO:0007669"/>
    <property type="project" value="UniProtKB-SubCell"/>
</dbReference>
<keyword evidence="6" id="KW-0547">Nucleotide-binding</keyword>
<evidence type="ECO:0000256" key="4">
    <source>
        <dbReference type="ARBA" id="ARBA00023027"/>
    </source>
</evidence>
<feature type="binding site" evidence="6">
    <location>
        <position position="71"/>
    </location>
    <ligand>
        <name>NAD(+)</name>
        <dbReference type="ChEBI" id="CHEBI:57540"/>
    </ligand>
</feature>
<dbReference type="HAMAP" id="MF_00361">
    <property type="entry name" value="NAD_kinase"/>
    <property type="match status" value="1"/>
</dbReference>
<organism evidence="7 8">
    <name type="scientific">Roseburia porci</name>
    <dbReference type="NCBI Taxonomy" id="2605790"/>
    <lineage>
        <taxon>Bacteria</taxon>
        <taxon>Bacillati</taxon>
        <taxon>Bacillota</taxon>
        <taxon>Clostridia</taxon>
        <taxon>Lachnospirales</taxon>
        <taxon>Lachnospiraceae</taxon>
        <taxon>Roseburia</taxon>
    </lineage>
</organism>
<dbReference type="Gene3D" id="3.40.50.10330">
    <property type="entry name" value="Probable inorganic polyphosphate/atp-NAD kinase, domain 1"/>
    <property type="match status" value="1"/>
</dbReference>
<feature type="binding site" evidence="6">
    <location>
        <position position="167"/>
    </location>
    <ligand>
        <name>NAD(+)</name>
        <dbReference type="ChEBI" id="CHEBI:57540"/>
    </ligand>
</feature>
<dbReference type="EMBL" id="VUNI01000001">
    <property type="protein sequence ID" value="MST73629.1"/>
    <property type="molecule type" value="Genomic_DNA"/>
</dbReference>
<evidence type="ECO:0000313" key="7">
    <source>
        <dbReference type="EMBL" id="MST73629.1"/>
    </source>
</evidence>
<dbReference type="GO" id="GO:0051287">
    <property type="term" value="F:NAD binding"/>
    <property type="evidence" value="ECO:0007669"/>
    <property type="project" value="UniProtKB-ARBA"/>
</dbReference>
<dbReference type="InterPro" id="IPR017437">
    <property type="entry name" value="ATP-NAD_kinase_PpnK-typ_C"/>
</dbReference>
<feature type="binding site" evidence="6">
    <location>
        <position position="165"/>
    </location>
    <ligand>
        <name>NAD(+)</name>
        <dbReference type="ChEBI" id="CHEBI:57540"/>
    </ligand>
</feature>
<evidence type="ECO:0000256" key="6">
    <source>
        <dbReference type="HAMAP-Rule" id="MF_00361"/>
    </source>
</evidence>
<comment type="similarity">
    <text evidence="6">Belongs to the NAD kinase family.</text>
</comment>
<feature type="binding site" evidence="6">
    <location>
        <begin position="178"/>
        <end position="183"/>
    </location>
    <ligand>
        <name>NAD(+)</name>
        <dbReference type="ChEBI" id="CHEBI:57540"/>
    </ligand>
</feature>
<comment type="subcellular location">
    <subcellularLocation>
        <location evidence="6">Cytoplasm</location>
    </subcellularLocation>
</comment>
<feature type="binding site" evidence="6">
    <location>
        <begin position="66"/>
        <end position="67"/>
    </location>
    <ligand>
        <name>NAD(+)</name>
        <dbReference type="ChEBI" id="CHEBI:57540"/>
    </ligand>
</feature>
<evidence type="ECO:0000313" key="8">
    <source>
        <dbReference type="Proteomes" id="UP000474024"/>
    </source>
</evidence>
<dbReference type="Gene3D" id="2.60.200.30">
    <property type="entry name" value="Probable inorganic polyphosphate/atp-NAD kinase, domain 2"/>
    <property type="match status" value="1"/>
</dbReference>
<evidence type="ECO:0000256" key="1">
    <source>
        <dbReference type="ARBA" id="ARBA00022679"/>
    </source>
</evidence>
<dbReference type="EC" id="2.7.1.23" evidence="6"/>
<keyword evidence="1 6" id="KW-0808">Transferase</keyword>
<name>A0A6L5YNS3_9FIRM</name>
<accession>A0A6L5YNS3</accession>
<reference evidence="7 8" key="1">
    <citation type="submission" date="2019-08" db="EMBL/GenBank/DDBJ databases">
        <title>In-depth cultivation of the pig gut microbiome towards novel bacterial diversity and tailored functional studies.</title>
        <authorList>
            <person name="Wylensek D."/>
            <person name="Hitch T.C.A."/>
            <person name="Clavel T."/>
        </authorList>
    </citation>
    <scope>NUCLEOTIDE SEQUENCE [LARGE SCALE GENOMIC DNA]</scope>
    <source>
        <strain evidence="7 8">MUC/MUC-530-WT-4D</strain>
    </source>
</reference>
<comment type="cofactor">
    <cofactor evidence="6">
        <name>a divalent metal cation</name>
        <dbReference type="ChEBI" id="CHEBI:60240"/>
    </cofactor>
</comment>
<dbReference type="InterPro" id="IPR002504">
    <property type="entry name" value="NADK"/>
</dbReference>
<dbReference type="GO" id="GO:0003951">
    <property type="term" value="F:NAD+ kinase activity"/>
    <property type="evidence" value="ECO:0007669"/>
    <property type="project" value="UniProtKB-UniRule"/>
</dbReference>
<dbReference type="SUPFAM" id="SSF111331">
    <property type="entry name" value="NAD kinase/diacylglycerol kinase-like"/>
    <property type="match status" value="1"/>
</dbReference>
<sequence>MRNFVLITNEHKDENLKLSKKMVDYIVSHGGQARILVSKVERADEGDFEIDEIPEETECIFVLGGDGTLIRAATKVESRQIPLIGVNLGTLGYLCELEESTVMSAIDRVMHDEYMMEERMMLTGHKSGDSDCRMALNDIVIHRTGDLSILSLNVYVNGELLTTYHADGVIVATPTGSTGYNMSAGGPIVDPKAKMLLLTPINAHNLNSKSIVLGADDVIEIEIGPRRSQKDERAGVSFDGDSVEKLCVGERFVVSQAHHFTRICKLSNKSFLEILRKKMETYT</sequence>
<dbReference type="Pfam" id="PF01513">
    <property type="entry name" value="NAD_kinase"/>
    <property type="match status" value="1"/>
</dbReference>
<evidence type="ECO:0000256" key="5">
    <source>
        <dbReference type="ARBA" id="ARBA00047925"/>
    </source>
</evidence>
<proteinExistence type="inferred from homology"/>
<feature type="binding site" evidence="6">
    <location>
        <begin position="137"/>
        <end position="138"/>
    </location>
    <ligand>
        <name>NAD(+)</name>
        <dbReference type="ChEBI" id="CHEBI:57540"/>
    </ligand>
</feature>
<dbReference type="GO" id="GO:0046872">
    <property type="term" value="F:metal ion binding"/>
    <property type="evidence" value="ECO:0007669"/>
    <property type="project" value="UniProtKB-UniRule"/>
</dbReference>
<comment type="caution">
    <text evidence="6">Lacks conserved residue(s) required for the propagation of feature annotation.</text>
</comment>
<dbReference type="Proteomes" id="UP000474024">
    <property type="component" value="Unassembled WGS sequence"/>
</dbReference>
<evidence type="ECO:0000256" key="2">
    <source>
        <dbReference type="ARBA" id="ARBA00022777"/>
    </source>
</evidence>
<dbReference type="GO" id="GO:0005524">
    <property type="term" value="F:ATP binding"/>
    <property type="evidence" value="ECO:0007669"/>
    <property type="project" value="UniProtKB-KW"/>
</dbReference>
<dbReference type="InterPro" id="IPR017438">
    <property type="entry name" value="ATP-NAD_kinase_N"/>
</dbReference>
<comment type="catalytic activity">
    <reaction evidence="5 6">
        <text>NAD(+) + ATP = ADP + NADP(+) + H(+)</text>
        <dbReference type="Rhea" id="RHEA:18629"/>
        <dbReference type="ChEBI" id="CHEBI:15378"/>
        <dbReference type="ChEBI" id="CHEBI:30616"/>
        <dbReference type="ChEBI" id="CHEBI:57540"/>
        <dbReference type="ChEBI" id="CHEBI:58349"/>
        <dbReference type="ChEBI" id="CHEBI:456216"/>
        <dbReference type="EC" id="2.7.1.23"/>
    </reaction>
</comment>
<comment type="caution">
    <text evidence="7">The sequence shown here is derived from an EMBL/GenBank/DDBJ whole genome shotgun (WGS) entry which is preliminary data.</text>
</comment>
<keyword evidence="2 6" id="KW-0418">Kinase</keyword>
<keyword evidence="3 6" id="KW-0521">NADP</keyword>
<keyword evidence="6" id="KW-0963">Cytoplasm</keyword>
<evidence type="ECO:0000256" key="3">
    <source>
        <dbReference type="ARBA" id="ARBA00022857"/>
    </source>
</evidence>